<name>A0A3D5NF43_9PROT</name>
<dbReference type="SMART" id="SM00387">
    <property type="entry name" value="HATPase_c"/>
    <property type="match status" value="1"/>
</dbReference>
<dbReference type="Pfam" id="PF02518">
    <property type="entry name" value="HATPase_c"/>
    <property type="match status" value="1"/>
</dbReference>
<dbReference type="InterPro" id="IPR036890">
    <property type="entry name" value="HATPase_C_sf"/>
</dbReference>
<evidence type="ECO:0000259" key="1">
    <source>
        <dbReference type="SMART" id="SM00387"/>
    </source>
</evidence>
<protein>
    <submittedName>
        <fullName evidence="2">Two-component sensor histidine kinase</fullName>
    </submittedName>
</protein>
<dbReference type="Proteomes" id="UP000264179">
    <property type="component" value="Unassembled WGS sequence"/>
</dbReference>
<sequence length="133" mass="14675">EALTRARLAELNVSLRLYCSRNIGWMVADERRLKQALFILVTNVLRSAPEGSEVSVMARRRGEDIEISISLSDEAPQPMLFEGLRDGESPSARRALGMAMVRAVVEIHGGRVKISRDGREIACILPAGEESDL</sequence>
<gene>
    <name evidence="2" type="ORF">DHR80_21725</name>
</gene>
<comment type="caution">
    <text evidence="2">The sequence shown here is derived from an EMBL/GenBank/DDBJ whole genome shotgun (WGS) entry which is preliminary data.</text>
</comment>
<dbReference type="GO" id="GO:0016301">
    <property type="term" value="F:kinase activity"/>
    <property type="evidence" value="ECO:0007669"/>
    <property type="project" value="UniProtKB-KW"/>
</dbReference>
<dbReference type="RefSeq" id="WP_277279101.1">
    <property type="nucleotide sequence ID" value="NZ_DPOP01000166.1"/>
</dbReference>
<dbReference type="AlphaFoldDB" id="A0A3D5NF43"/>
<feature type="non-terminal residue" evidence="2">
    <location>
        <position position="1"/>
    </location>
</feature>
<dbReference type="Gene3D" id="3.30.565.10">
    <property type="entry name" value="Histidine kinase-like ATPase, C-terminal domain"/>
    <property type="match status" value="1"/>
</dbReference>
<evidence type="ECO:0000313" key="3">
    <source>
        <dbReference type="Proteomes" id="UP000264179"/>
    </source>
</evidence>
<keyword evidence="2" id="KW-0418">Kinase</keyword>
<feature type="domain" description="Histidine kinase/HSP90-like ATPase" evidence="1">
    <location>
        <begin position="28"/>
        <end position="129"/>
    </location>
</feature>
<accession>A0A3D5NF43</accession>
<dbReference type="EMBL" id="DPOP01000166">
    <property type="protein sequence ID" value="HCW69773.1"/>
    <property type="molecule type" value="Genomic_DNA"/>
</dbReference>
<evidence type="ECO:0000313" key="2">
    <source>
        <dbReference type="EMBL" id="HCW69773.1"/>
    </source>
</evidence>
<dbReference type="SUPFAM" id="SSF55874">
    <property type="entry name" value="ATPase domain of HSP90 chaperone/DNA topoisomerase II/histidine kinase"/>
    <property type="match status" value="1"/>
</dbReference>
<dbReference type="InterPro" id="IPR003594">
    <property type="entry name" value="HATPase_dom"/>
</dbReference>
<keyword evidence="2" id="KW-0808">Transferase</keyword>
<proteinExistence type="predicted"/>
<reference evidence="2 3" key="1">
    <citation type="journal article" date="2018" name="Nat. Biotechnol.">
        <title>A standardized bacterial taxonomy based on genome phylogeny substantially revises the tree of life.</title>
        <authorList>
            <person name="Parks D.H."/>
            <person name="Chuvochina M."/>
            <person name="Waite D.W."/>
            <person name="Rinke C."/>
            <person name="Skarshewski A."/>
            <person name="Chaumeil P.A."/>
            <person name="Hugenholtz P."/>
        </authorList>
    </citation>
    <scope>NUCLEOTIDE SEQUENCE [LARGE SCALE GENOMIC DNA]</scope>
    <source>
        <strain evidence="2">UBA9881</strain>
    </source>
</reference>
<organism evidence="2 3">
    <name type="scientific">Thalassospira lucentensis</name>
    <dbReference type="NCBI Taxonomy" id="168935"/>
    <lineage>
        <taxon>Bacteria</taxon>
        <taxon>Pseudomonadati</taxon>
        <taxon>Pseudomonadota</taxon>
        <taxon>Alphaproteobacteria</taxon>
        <taxon>Rhodospirillales</taxon>
        <taxon>Thalassospiraceae</taxon>
        <taxon>Thalassospira</taxon>
    </lineage>
</organism>